<proteinExistence type="inferred from homology"/>
<dbReference type="Pfam" id="PF13286">
    <property type="entry name" value="HD_assoc"/>
    <property type="match status" value="1"/>
</dbReference>
<name>F1ZA32_9SPHN</name>
<feature type="domain" description="HD" evidence="4">
    <location>
        <begin position="86"/>
        <end position="221"/>
    </location>
</feature>
<reference evidence="5 6" key="1">
    <citation type="journal article" date="2012" name="J. Bacteriol.">
        <title>Draft Genome Sequence of Novosphingobium nitrogenifigens Y88T.</title>
        <authorList>
            <person name="Strabala T.J."/>
            <person name="Macdonald L."/>
            <person name="Liu V."/>
            <person name="Smit A.M."/>
        </authorList>
    </citation>
    <scope>NUCLEOTIDE SEQUENCE [LARGE SCALE GENOMIC DNA]</scope>
    <source>
        <strain evidence="5 6">DSM 19370</strain>
    </source>
</reference>
<dbReference type="NCBIfam" id="TIGR01353">
    <property type="entry name" value="dGTP_triPase"/>
    <property type="match status" value="1"/>
</dbReference>
<dbReference type="InterPro" id="IPR003607">
    <property type="entry name" value="HD/PDEase_dom"/>
</dbReference>
<protein>
    <recommendedName>
        <fullName evidence="2">Deoxyguanosinetriphosphate triphosphohydrolase-like protein</fullName>
    </recommendedName>
</protein>
<dbReference type="InterPro" id="IPR006261">
    <property type="entry name" value="dGTPase"/>
</dbReference>
<dbReference type="FunCoup" id="F1ZA32">
    <property type="interactions" value="148"/>
</dbReference>
<dbReference type="SMART" id="SM00471">
    <property type="entry name" value="HDc"/>
    <property type="match status" value="1"/>
</dbReference>
<feature type="region of interest" description="Disordered" evidence="3">
    <location>
        <begin position="1"/>
        <end position="47"/>
    </location>
</feature>
<dbReference type="InParanoid" id="F1ZA32"/>
<comment type="caution">
    <text evidence="5">The sequence shown here is derived from an EMBL/GenBank/DDBJ whole genome shotgun (WGS) entry which is preliminary data.</text>
</comment>
<dbReference type="InterPro" id="IPR026875">
    <property type="entry name" value="PHydrolase_assoc_dom"/>
</dbReference>
<dbReference type="AlphaFoldDB" id="F1ZA32"/>
<evidence type="ECO:0000256" key="1">
    <source>
        <dbReference type="ARBA" id="ARBA00022801"/>
    </source>
</evidence>
<dbReference type="HOGENOM" id="CLU_028163_1_0_5"/>
<dbReference type="NCBIfam" id="NF002326">
    <property type="entry name" value="PRK01286.1-1"/>
    <property type="match status" value="1"/>
</dbReference>
<dbReference type="Proteomes" id="UP000004728">
    <property type="component" value="Unassembled WGS sequence"/>
</dbReference>
<dbReference type="Pfam" id="PF01966">
    <property type="entry name" value="HD"/>
    <property type="match status" value="1"/>
</dbReference>
<evidence type="ECO:0000256" key="3">
    <source>
        <dbReference type="SAM" id="MobiDB-lite"/>
    </source>
</evidence>
<dbReference type="InterPro" id="IPR023023">
    <property type="entry name" value="dNTPase_2"/>
</dbReference>
<dbReference type="CDD" id="cd00077">
    <property type="entry name" value="HDc"/>
    <property type="match status" value="1"/>
</dbReference>
<keyword evidence="1 2" id="KW-0378">Hydrolase</keyword>
<evidence type="ECO:0000313" key="5">
    <source>
        <dbReference type="EMBL" id="EGD58560.1"/>
    </source>
</evidence>
<dbReference type="InterPro" id="IPR006674">
    <property type="entry name" value="HD_domain"/>
</dbReference>
<dbReference type="NCBIfam" id="NF002328">
    <property type="entry name" value="PRK01286.1-3"/>
    <property type="match status" value="1"/>
</dbReference>
<comment type="similarity">
    <text evidence="2">Belongs to the dGTPase family. Type 2 subfamily.</text>
</comment>
<dbReference type="EMBL" id="AEWJ01000041">
    <property type="protein sequence ID" value="EGD58560.1"/>
    <property type="molecule type" value="Genomic_DNA"/>
</dbReference>
<sequence>MFDGARGWTTGPALSNPSRMFERSPVASDPTRSRGREFGLEGSIARGPRSDFQRDRDRIIHSIAFRRLRHKTQVFVAPDGDHYRVRLTHSLEVAQIGRVIARVLGLDEDLTEALCLAHDIGHPPFGHAGEDALQEALAPHGGFDHNANTLRVLMRLESPYVEHDGLNLTWEMLEGLAKHNGPVRQAPWALAELDACFPLDLASHASLEAQVAAISDDIAYDNHDIDDGLRAGFLTLDHLLELPSLAEQWYAIERRFPGAPRERLLRELVRGQIGRMVNDVLAETRDRLADSGAATVEDVRAAGRALCGFSDAMRAEERALKKFMYARLYLHPEQVAAAERAREVIATLFAAYAADPGLLPEAWRTRLPDEEPGRSRTIADYIAGMTDRFAIESYGQVTGTVPEGLRNV</sequence>
<dbReference type="PANTHER" id="PTHR11373:SF43">
    <property type="entry name" value="DEOXYGUANOSINETRIPHOSPHATE TRIPHOSPHOHYDROLASE-LIKE PROTEIN"/>
    <property type="match status" value="1"/>
</dbReference>
<dbReference type="InterPro" id="IPR050135">
    <property type="entry name" value="dGTPase-like"/>
</dbReference>
<evidence type="ECO:0000256" key="2">
    <source>
        <dbReference type="HAMAP-Rule" id="MF_01212"/>
    </source>
</evidence>
<dbReference type="eggNOG" id="COG0232">
    <property type="taxonomic scope" value="Bacteria"/>
</dbReference>
<dbReference type="Gene3D" id="1.10.3210.10">
    <property type="entry name" value="Hypothetical protein af1432"/>
    <property type="match status" value="1"/>
</dbReference>
<dbReference type="STRING" id="983920.Y88_0617"/>
<gene>
    <name evidence="5" type="ORF">Y88_0617</name>
</gene>
<accession>F1ZA32</accession>
<dbReference type="HAMAP" id="MF_01212">
    <property type="entry name" value="dGTPase_type2"/>
    <property type="match status" value="1"/>
</dbReference>
<dbReference type="GO" id="GO:0008832">
    <property type="term" value="F:dGTPase activity"/>
    <property type="evidence" value="ECO:0007669"/>
    <property type="project" value="TreeGrafter"/>
</dbReference>
<keyword evidence="6" id="KW-1185">Reference proteome</keyword>
<dbReference type="GO" id="GO:0006203">
    <property type="term" value="P:dGTP catabolic process"/>
    <property type="evidence" value="ECO:0007669"/>
    <property type="project" value="TreeGrafter"/>
</dbReference>
<dbReference type="PANTHER" id="PTHR11373">
    <property type="entry name" value="DEOXYNUCLEOSIDE TRIPHOSPHATE TRIPHOSPHOHYDROLASE"/>
    <property type="match status" value="1"/>
</dbReference>
<organism evidence="5 6">
    <name type="scientific">Novosphingobium nitrogenifigens DSM 19370</name>
    <dbReference type="NCBI Taxonomy" id="983920"/>
    <lineage>
        <taxon>Bacteria</taxon>
        <taxon>Pseudomonadati</taxon>
        <taxon>Pseudomonadota</taxon>
        <taxon>Alphaproteobacteria</taxon>
        <taxon>Sphingomonadales</taxon>
        <taxon>Sphingomonadaceae</taxon>
        <taxon>Novosphingobium</taxon>
    </lineage>
</organism>
<dbReference type="SUPFAM" id="SSF109604">
    <property type="entry name" value="HD-domain/PDEase-like"/>
    <property type="match status" value="1"/>
</dbReference>
<dbReference type="PROSITE" id="PS51831">
    <property type="entry name" value="HD"/>
    <property type="match status" value="1"/>
</dbReference>
<evidence type="ECO:0000259" key="4">
    <source>
        <dbReference type="PROSITE" id="PS51831"/>
    </source>
</evidence>
<evidence type="ECO:0000313" key="6">
    <source>
        <dbReference type="Proteomes" id="UP000004728"/>
    </source>
</evidence>